<accession>A0A145Y270</accession>
<evidence type="ECO:0000313" key="2">
    <source>
        <dbReference type="EMBL" id="PTX90198.1"/>
    </source>
</evidence>
<feature type="chain" id="PRO_5014248793" evidence="1">
    <location>
        <begin position="26"/>
        <end position="246"/>
    </location>
</feature>
<dbReference type="Pfam" id="PF06551">
    <property type="entry name" value="DUF1120"/>
    <property type="match status" value="1"/>
</dbReference>
<name>A0A155Q8Y1_9ENTR</name>
<evidence type="ECO:0000256" key="1">
    <source>
        <dbReference type="SAM" id="SignalP"/>
    </source>
</evidence>
<feature type="signal peptide" evidence="1">
    <location>
        <begin position="1"/>
        <end position="25"/>
    </location>
</feature>
<accession>A0A155Q8Y1</accession>
<sequence length="246" mass="24900">MNITFKKLFSSAAICAALAMSNAHAANDVTLKVIGNIVPGSCVPSLPNGGVVDYGTMPASTINPTGTANTLVQLGAKSITLTITCDSDTSVGVTSTDNRHDTRVGLGSAAYIENGFFDNVNANASGNAYGLGKTSAGVNIGSYVIAADPVNTTTDGVVADLIAATGTDTSNYTWVKSSTGAFAPVNSGTGQTRVFTAAASGTTTPKAFKVMNMPLRITTALQDNTVLGTGDTITLDGNATLSLVYL</sequence>
<reference evidence="3 5" key="2">
    <citation type="submission" date="2018-05" db="EMBL/GenBank/DDBJ databases">
        <title>Evaluation of testing and processing parameters for the GenePOC Carba assay.</title>
        <authorList>
            <person name="Walsh T.R."/>
        </authorList>
    </citation>
    <scope>NUCLEOTIDE SEQUENCE [LARGE SCALE GENOMIC DNA]</scope>
    <source>
        <strain evidence="3 5">PECIMP</strain>
    </source>
</reference>
<dbReference type="InterPro" id="IPR010546">
    <property type="entry name" value="DUF1120"/>
</dbReference>
<accession>A0A431SHS3</accession>
<dbReference type="Proteomes" id="UP000246375">
    <property type="component" value="Unassembled WGS sequence"/>
</dbReference>
<organism evidence="2 4">
    <name type="scientific">Enterobacter hormaechei</name>
    <dbReference type="NCBI Taxonomy" id="158836"/>
    <lineage>
        <taxon>Bacteria</taxon>
        <taxon>Pseudomonadati</taxon>
        <taxon>Pseudomonadota</taxon>
        <taxon>Gammaproteobacteria</taxon>
        <taxon>Enterobacterales</taxon>
        <taxon>Enterobacteriaceae</taxon>
        <taxon>Enterobacter</taxon>
        <taxon>Enterobacter cloacae complex</taxon>
    </lineage>
</organism>
<dbReference type="GeneID" id="99707713"/>
<protein>
    <submittedName>
        <fullName evidence="2">DUF1120 domain-containing protein</fullName>
    </submittedName>
</protein>
<keyword evidence="1" id="KW-0732">Signal</keyword>
<proteinExistence type="predicted"/>
<evidence type="ECO:0000313" key="5">
    <source>
        <dbReference type="Proteomes" id="UP000246375"/>
    </source>
</evidence>
<comment type="caution">
    <text evidence="2">The sequence shown here is derived from an EMBL/GenBank/DDBJ whole genome shotgun (WGS) entry which is preliminary data.</text>
</comment>
<dbReference type="AlphaFoldDB" id="A0A155Q8Y1"/>
<dbReference type="Proteomes" id="UP000244004">
    <property type="component" value="Unassembled WGS sequence"/>
</dbReference>
<dbReference type="EMBL" id="QHMI01000004">
    <property type="protein sequence ID" value="PXB41873.1"/>
    <property type="molecule type" value="Genomic_DNA"/>
</dbReference>
<gene>
    <name evidence="2" type="ORF">C1O12_18245</name>
    <name evidence="3" type="ORF">DL189_06090</name>
</gene>
<evidence type="ECO:0000313" key="3">
    <source>
        <dbReference type="EMBL" id="PXB41873.1"/>
    </source>
</evidence>
<evidence type="ECO:0000313" key="4">
    <source>
        <dbReference type="Proteomes" id="UP000244004"/>
    </source>
</evidence>
<reference evidence="2 4" key="1">
    <citation type="submission" date="2018-01" db="EMBL/GenBank/DDBJ databases">
        <title>Geographic spread and resistance mechanisms of dominant carbapenem-resistant Enterobacter cloacae complex clones ST171 and ST78.</title>
        <authorList>
            <person name="Gomez-Simmonds A."/>
            <person name="Annavajhala M.K."/>
            <person name="Wang Z."/>
            <person name="Macesic N."/>
            <person name="Hu Y."/>
            <person name="Giddins M.J."/>
            <person name="O'Malley A."/>
            <person name="Toussaint N.C."/>
            <person name="Whittier S."/>
            <person name="Torres V.J."/>
            <person name="Uhlemann A.-C."/>
        </authorList>
    </citation>
    <scope>NUCLEOTIDE SEQUENCE [LARGE SCALE GENOMIC DNA]</scope>
    <source>
        <strain evidence="2 4">78</strain>
    </source>
</reference>
<dbReference type="EMBL" id="PNXT01000001">
    <property type="protein sequence ID" value="PTX90198.1"/>
    <property type="molecule type" value="Genomic_DNA"/>
</dbReference>
<dbReference type="RefSeq" id="WP_022649551.1">
    <property type="nucleotide sequence ID" value="NZ_AP025764.1"/>
</dbReference>